<evidence type="ECO:0000313" key="2">
    <source>
        <dbReference type="EMBL" id="OWU97215.1"/>
    </source>
</evidence>
<gene>
    <name evidence="2" type="ORF">B5D80_31695</name>
</gene>
<evidence type="ECO:0000313" key="3">
    <source>
        <dbReference type="Proteomes" id="UP000197174"/>
    </source>
</evidence>
<feature type="transmembrane region" description="Helical" evidence="1">
    <location>
        <begin position="89"/>
        <end position="106"/>
    </location>
</feature>
<name>A0A246RAT4_9ACTN</name>
<comment type="caution">
    <text evidence="2">The sequence shown here is derived from an EMBL/GenBank/DDBJ whole genome shotgun (WGS) entry which is preliminary data.</text>
</comment>
<dbReference type="RefSeq" id="WP_088647591.1">
    <property type="nucleotide sequence ID" value="NZ_CBDRBW010000016.1"/>
</dbReference>
<feature type="transmembrane region" description="Helical" evidence="1">
    <location>
        <begin position="20"/>
        <end position="40"/>
    </location>
</feature>
<dbReference type="Proteomes" id="UP000197174">
    <property type="component" value="Unassembled WGS sequence"/>
</dbReference>
<proteinExistence type="predicted"/>
<keyword evidence="1" id="KW-1133">Transmembrane helix</keyword>
<reference evidence="2 3" key="1">
    <citation type="submission" date="2017-03" db="EMBL/GenBank/DDBJ databases">
        <title>Whole genome sequence of Micromonospora wenchangensis, isolated from mangrove soil.</title>
        <authorList>
            <person name="Yang H."/>
        </authorList>
    </citation>
    <scope>NUCLEOTIDE SEQUENCE [LARGE SCALE GENOMIC DNA]</scope>
    <source>
        <strain evidence="2 3">CCTCC AA 2012002</strain>
    </source>
</reference>
<dbReference type="EMBL" id="MZMV01000105">
    <property type="protein sequence ID" value="OWU97215.1"/>
    <property type="molecule type" value="Genomic_DNA"/>
</dbReference>
<accession>A0A246RAT4</accession>
<organism evidence="2 3">
    <name type="scientific">Micromonospora wenchangensis</name>
    <dbReference type="NCBI Taxonomy" id="1185415"/>
    <lineage>
        <taxon>Bacteria</taxon>
        <taxon>Bacillati</taxon>
        <taxon>Actinomycetota</taxon>
        <taxon>Actinomycetes</taxon>
        <taxon>Micromonosporales</taxon>
        <taxon>Micromonosporaceae</taxon>
        <taxon>Micromonospora</taxon>
    </lineage>
</organism>
<keyword evidence="1" id="KW-0812">Transmembrane</keyword>
<evidence type="ECO:0008006" key="4">
    <source>
        <dbReference type="Google" id="ProtNLM"/>
    </source>
</evidence>
<feature type="transmembrane region" description="Helical" evidence="1">
    <location>
        <begin position="126"/>
        <end position="143"/>
    </location>
</feature>
<keyword evidence="1" id="KW-0472">Membrane</keyword>
<keyword evidence="3" id="KW-1185">Reference proteome</keyword>
<dbReference type="AlphaFoldDB" id="A0A246RAT4"/>
<protein>
    <recommendedName>
        <fullName evidence="4">DUF4383 domain-containing protein</fullName>
    </recommendedName>
</protein>
<evidence type="ECO:0000256" key="1">
    <source>
        <dbReference type="SAM" id="Phobius"/>
    </source>
</evidence>
<sequence>MAHAVRRPAPAAPKPRVQTVATAVAAVFLLLGVLGFVPGVTTGFDELAFAGHHSGAKLLGVFQVSVLHNLLHLIFGLVGLVLARRLGGARLYLTVGGAVYLALWLYGFAVSRDAAANIVPLNGADSWLHLGLGLGMLAVGLLLSNDAGTGGRLDVPLDRG</sequence>
<feature type="transmembrane region" description="Helical" evidence="1">
    <location>
        <begin position="60"/>
        <end position="82"/>
    </location>
</feature>
<dbReference type="OrthoDB" id="572373at2"/>
<dbReference type="Pfam" id="PF14325">
    <property type="entry name" value="DUF4383"/>
    <property type="match status" value="1"/>
</dbReference>